<dbReference type="SUPFAM" id="SSF53448">
    <property type="entry name" value="Nucleotide-diphospho-sugar transferases"/>
    <property type="match status" value="1"/>
</dbReference>
<dbReference type="Pfam" id="PF00535">
    <property type="entry name" value="Glycos_transf_2"/>
    <property type="match status" value="1"/>
</dbReference>
<keyword evidence="5" id="KW-1185">Reference proteome</keyword>
<keyword evidence="2" id="KW-0808">Transferase</keyword>
<reference evidence="4 5" key="1">
    <citation type="submission" date="2024-05" db="EMBL/GenBank/DDBJ databases">
        <authorList>
            <person name="Duchaud E."/>
        </authorList>
    </citation>
    <scope>NUCLEOTIDE SEQUENCE [LARGE SCALE GENOMIC DNA]</scope>
    <source>
        <strain evidence="4">Ena-SAMPLE-TAB-13-05-2024-13:56:06:370-140305</strain>
    </source>
</reference>
<evidence type="ECO:0000313" key="4">
    <source>
        <dbReference type="EMBL" id="CAL2108483.1"/>
    </source>
</evidence>
<comment type="caution">
    <text evidence="4">The sequence shown here is derived from an EMBL/GenBank/DDBJ whole genome shotgun (WGS) entry which is preliminary data.</text>
</comment>
<dbReference type="CDD" id="cd00761">
    <property type="entry name" value="Glyco_tranf_GTA_type"/>
    <property type="match status" value="1"/>
</dbReference>
<evidence type="ECO:0000256" key="1">
    <source>
        <dbReference type="ARBA" id="ARBA00022676"/>
    </source>
</evidence>
<dbReference type="Gene3D" id="3.90.550.10">
    <property type="entry name" value="Spore Coat Polysaccharide Biosynthesis Protein SpsA, Chain A"/>
    <property type="match status" value="1"/>
</dbReference>
<accession>A0ABP1FIT3</accession>
<sequence>MSLEPSNQLVSIIIPFYNEEDYLDRAISSVIEQAYSNIEIILVNDGSTDNSKTIAQTYKKNHKNIKLITTSNIGLGNARNTGIKNSSGNYILFLDADDAITKNAVNLLVKNIVEYNSDISICKFNLYDCNKDLISVSGFKSSSKTTDNLSACKAMYTHNISSTVWAKLYKRTVISQIQFLPSVWFEDRPYLLEYFLKTQKVSFVNDALANIYARENSISRRYISKRRIIDHHTIFLKELKLVKKYQKENELSYTILEHHLYVMLDNYLIISIDKNSISPSDFKKCKKTFIKHVNLYYDVLKKDKYKLKLKKQVLLFLLKSSQFIHWNLLEILISKILYRTRYRMIQHLKN</sequence>
<organism evidence="4 5">
    <name type="scientific">Tenacibaculum vairaonense</name>
    <dbReference type="NCBI Taxonomy" id="3137860"/>
    <lineage>
        <taxon>Bacteria</taxon>
        <taxon>Pseudomonadati</taxon>
        <taxon>Bacteroidota</taxon>
        <taxon>Flavobacteriia</taxon>
        <taxon>Flavobacteriales</taxon>
        <taxon>Flavobacteriaceae</taxon>
        <taxon>Tenacibaculum</taxon>
    </lineage>
</organism>
<proteinExistence type="predicted"/>
<feature type="domain" description="Glycosyltransferase 2-like" evidence="3">
    <location>
        <begin position="11"/>
        <end position="137"/>
    </location>
</feature>
<name>A0ABP1FIT3_9FLAO</name>
<dbReference type="InterPro" id="IPR029044">
    <property type="entry name" value="Nucleotide-diphossugar_trans"/>
</dbReference>
<dbReference type="InterPro" id="IPR001173">
    <property type="entry name" value="Glyco_trans_2-like"/>
</dbReference>
<dbReference type="PANTHER" id="PTHR22916:SF51">
    <property type="entry name" value="GLYCOSYLTRANSFERASE EPSH-RELATED"/>
    <property type="match status" value="1"/>
</dbReference>
<dbReference type="PANTHER" id="PTHR22916">
    <property type="entry name" value="GLYCOSYLTRANSFERASE"/>
    <property type="match status" value="1"/>
</dbReference>
<dbReference type="Proteomes" id="UP001497602">
    <property type="component" value="Unassembled WGS sequence"/>
</dbReference>
<keyword evidence="1" id="KW-0328">Glycosyltransferase</keyword>
<dbReference type="EMBL" id="CAXJRC010000045">
    <property type="protein sequence ID" value="CAL2108483.1"/>
    <property type="molecule type" value="Genomic_DNA"/>
</dbReference>
<dbReference type="RefSeq" id="WP_348740095.1">
    <property type="nucleotide sequence ID" value="NZ_CAXJRC010000045.1"/>
</dbReference>
<gene>
    <name evidence="4" type="ORF">T190115A13A_80058</name>
</gene>
<evidence type="ECO:0000313" key="5">
    <source>
        <dbReference type="Proteomes" id="UP001497602"/>
    </source>
</evidence>
<evidence type="ECO:0000256" key="2">
    <source>
        <dbReference type="ARBA" id="ARBA00022679"/>
    </source>
</evidence>
<evidence type="ECO:0000259" key="3">
    <source>
        <dbReference type="Pfam" id="PF00535"/>
    </source>
</evidence>
<protein>
    <submittedName>
        <fullName evidence="4">Glyco_trans_2-like domain-containing protein</fullName>
    </submittedName>
</protein>